<name>A0AAV7LPB1_PLEWA</name>
<feature type="compositionally biased region" description="Basic and acidic residues" evidence="1">
    <location>
        <begin position="37"/>
        <end position="48"/>
    </location>
</feature>
<evidence type="ECO:0000256" key="1">
    <source>
        <dbReference type="SAM" id="MobiDB-lite"/>
    </source>
</evidence>
<accession>A0AAV7LPB1</accession>
<dbReference type="PANTHER" id="PTHR46599:SF3">
    <property type="entry name" value="PIGGYBAC TRANSPOSABLE ELEMENT-DERIVED PROTEIN 4"/>
    <property type="match status" value="1"/>
</dbReference>
<dbReference type="Pfam" id="PF13843">
    <property type="entry name" value="DDE_Tnp_1_7"/>
    <property type="match status" value="1"/>
</dbReference>
<feature type="compositionally biased region" description="Acidic residues" evidence="1">
    <location>
        <begin position="26"/>
        <end position="36"/>
    </location>
</feature>
<evidence type="ECO:0000259" key="2">
    <source>
        <dbReference type="Pfam" id="PF13843"/>
    </source>
</evidence>
<dbReference type="AlphaFoldDB" id="A0AAV7LPB1"/>
<comment type="caution">
    <text evidence="3">The sequence shown here is derived from an EMBL/GenBank/DDBJ whole genome shotgun (WGS) entry which is preliminary data.</text>
</comment>
<dbReference type="InterPro" id="IPR029526">
    <property type="entry name" value="PGBD"/>
</dbReference>
<protein>
    <recommendedName>
        <fullName evidence="2">PiggyBac transposable element-derived protein domain-containing protein</fullName>
    </recommendedName>
</protein>
<reference evidence="3" key="1">
    <citation type="journal article" date="2022" name="bioRxiv">
        <title>Sequencing and chromosome-scale assembly of the giantPleurodeles waltlgenome.</title>
        <authorList>
            <person name="Brown T."/>
            <person name="Elewa A."/>
            <person name="Iarovenko S."/>
            <person name="Subramanian E."/>
            <person name="Araus A.J."/>
            <person name="Petzold A."/>
            <person name="Susuki M."/>
            <person name="Suzuki K.-i.T."/>
            <person name="Hayashi T."/>
            <person name="Toyoda A."/>
            <person name="Oliveira C."/>
            <person name="Osipova E."/>
            <person name="Leigh N.D."/>
            <person name="Simon A."/>
            <person name="Yun M.H."/>
        </authorList>
    </citation>
    <scope>NUCLEOTIDE SEQUENCE</scope>
    <source>
        <strain evidence="3">20211129_DDA</strain>
        <tissue evidence="3">Liver</tissue>
    </source>
</reference>
<sequence length="297" mass="34316">MASCRVSTQQVVGMLFESSSDHDYETDSASEAEEEVRDSGSEFSVREDSSDEEATLSADEGPVLVEDIDVPRVQQPGSEGFPIRRPDTWIAPNMEHPQLPAFTGLPRCRVNTENFLRVNFFHLFMDNVFVEEIVVQTNLYVEQYLWDNVARLRPQSRATQWVPTYLEEMKKFLNLTFLMGLIRKPSLAPYWSTSQLMATAIFPATMTRNRYLLLLHMLHFVDNALALPRDHPDCDRLFKIRPVLDHFVDLFSEVHVPGKEISVDESLVLFKGHLVFKQYIPSKRARYEIKIVYAVRK</sequence>
<dbReference type="Proteomes" id="UP001066276">
    <property type="component" value="Chromosome 11"/>
</dbReference>
<dbReference type="EMBL" id="JANPWB010000015">
    <property type="protein sequence ID" value="KAJ1091323.1"/>
    <property type="molecule type" value="Genomic_DNA"/>
</dbReference>
<proteinExistence type="predicted"/>
<feature type="domain" description="PiggyBac transposable element-derived protein" evidence="2">
    <location>
        <begin position="118"/>
        <end position="293"/>
    </location>
</feature>
<evidence type="ECO:0000313" key="3">
    <source>
        <dbReference type="EMBL" id="KAJ1091323.1"/>
    </source>
</evidence>
<feature type="region of interest" description="Disordered" evidence="1">
    <location>
        <begin position="17"/>
        <end position="61"/>
    </location>
</feature>
<gene>
    <name evidence="3" type="ORF">NDU88_004450</name>
</gene>
<keyword evidence="4" id="KW-1185">Reference proteome</keyword>
<dbReference type="PANTHER" id="PTHR46599">
    <property type="entry name" value="PIGGYBAC TRANSPOSABLE ELEMENT-DERIVED PROTEIN 4"/>
    <property type="match status" value="1"/>
</dbReference>
<evidence type="ECO:0000313" key="4">
    <source>
        <dbReference type="Proteomes" id="UP001066276"/>
    </source>
</evidence>
<organism evidence="3 4">
    <name type="scientific">Pleurodeles waltl</name>
    <name type="common">Iberian ribbed newt</name>
    <dbReference type="NCBI Taxonomy" id="8319"/>
    <lineage>
        <taxon>Eukaryota</taxon>
        <taxon>Metazoa</taxon>
        <taxon>Chordata</taxon>
        <taxon>Craniata</taxon>
        <taxon>Vertebrata</taxon>
        <taxon>Euteleostomi</taxon>
        <taxon>Amphibia</taxon>
        <taxon>Batrachia</taxon>
        <taxon>Caudata</taxon>
        <taxon>Salamandroidea</taxon>
        <taxon>Salamandridae</taxon>
        <taxon>Pleurodelinae</taxon>
        <taxon>Pleurodeles</taxon>
    </lineage>
</organism>